<dbReference type="EMBL" id="JABBWD010000019">
    <property type="protein sequence ID" value="KAG1777794.1"/>
    <property type="molecule type" value="Genomic_DNA"/>
</dbReference>
<dbReference type="Proteomes" id="UP000714275">
    <property type="component" value="Unassembled WGS sequence"/>
</dbReference>
<name>A0A9P7D365_9AGAM</name>
<comment type="caution">
    <text evidence="2">The sequence shown here is derived from an EMBL/GenBank/DDBJ whole genome shotgun (WGS) entry which is preliminary data.</text>
</comment>
<evidence type="ECO:0000256" key="1">
    <source>
        <dbReference type="SAM" id="MobiDB-lite"/>
    </source>
</evidence>
<keyword evidence="3" id="KW-1185">Reference proteome</keyword>
<accession>A0A9P7D365</accession>
<organism evidence="2 3">
    <name type="scientific">Suillus placidus</name>
    <dbReference type="NCBI Taxonomy" id="48579"/>
    <lineage>
        <taxon>Eukaryota</taxon>
        <taxon>Fungi</taxon>
        <taxon>Dikarya</taxon>
        <taxon>Basidiomycota</taxon>
        <taxon>Agaricomycotina</taxon>
        <taxon>Agaricomycetes</taxon>
        <taxon>Agaricomycetidae</taxon>
        <taxon>Boletales</taxon>
        <taxon>Suillineae</taxon>
        <taxon>Suillaceae</taxon>
        <taxon>Suillus</taxon>
    </lineage>
</organism>
<evidence type="ECO:0000313" key="3">
    <source>
        <dbReference type="Proteomes" id="UP000714275"/>
    </source>
</evidence>
<sequence>MIPPFSVPVYEPLPYALSGLSFTQLPLYTQRYLRNIAKSVSPHAPDVNSISVERSIISMGLFPSLLGNDMNLVDLRHEAIAMARDLERGIPPQASAQWHAAMEKWRLQKVFGTLLPERELIFNQFMIKFDALLWLDQEGRENYTPEDWQRYRDALLKPILDNTSKQLVALDKSFRNLPVNSGYNYRVPSLPYLPFGLSRRGRDASRARSWRSATRGTDSGEDWPRGRMLSRHS</sequence>
<feature type="region of interest" description="Disordered" evidence="1">
    <location>
        <begin position="208"/>
        <end position="233"/>
    </location>
</feature>
<reference evidence="2" key="1">
    <citation type="journal article" date="2020" name="New Phytol.">
        <title>Comparative genomics reveals dynamic genome evolution in host specialist ectomycorrhizal fungi.</title>
        <authorList>
            <person name="Lofgren L.A."/>
            <person name="Nguyen N.H."/>
            <person name="Vilgalys R."/>
            <person name="Ruytinx J."/>
            <person name="Liao H.L."/>
            <person name="Branco S."/>
            <person name="Kuo A."/>
            <person name="LaButti K."/>
            <person name="Lipzen A."/>
            <person name="Andreopoulos W."/>
            <person name="Pangilinan J."/>
            <person name="Riley R."/>
            <person name="Hundley H."/>
            <person name="Na H."/>
            <person name="Barry K."/>
            <person name="Grigoriev I.V."/>
            <person name="Stajich J.E."/>
            <person name="Kennedy P.G."/>
        </authorList>
    </citation>
    <scope>NUCLEOTIDE SEQUENCE</scope>
    <source>
        <strain evidence="2">DOB743</strain>
    </source>
</reference>
<dbReference type="OrthoDB" id="2645319at2759"/>
<protein>
    <submittedName>
        <fullName evidence="2">Uncharacterized protein</fullName>
    </submittedName>
</protein>
<proteinExistence type="predicted"/>
<dbReference type="AlphaFoldDB" id="A0A9P7D365"/>
<gene>
    <name evidence="2" type="ORF">EV702DRAFT_1101006</name>
</gene>
<evidence type="ECO:0000313" key="2">
    <source>
        <dbReference type="EMBL" id="KAG1777794.1"/>
    </source>
</evidence>